<name>A0ABW5N3N6_9FLAO</name>
<keyword evidence="1" id="KW-0732">Signal</keyword>
<evidence type="ECO:0000313" key="2">
    <source>
        <dbReference type="EMBL" id="MFD2590125.1"/>
    </source>
</evidence>
<organism evidence="2 3">
    <name type="scientific">Aquimarina hainanensis</name>
    <dbReference type="NCBI Taxonomy" id="1578017"/>
    <lineage>
        <taxon>Bacteria</taxon>
        <taxon>Pseudomonadati</taxon>
        <taxon>Bacteroidota</taxon>
        <taxon>Flavobacteriia</taxon>
        <taxon>Flavobacteriales</taxon>
        <taxon>Flavobacteriaceae</taxon>
        <taxon>Aquimarina</taxon>
    </lineage>
</organism>
<feature type="signal peptide" evidence="1">
    <location>
        <begin position="1"/>
        <end position="21"/>
    </location>
</feature>
<sequence length="151" mass="17324">MLKTISIILFTLMQITSSAQSDPQLIEVETKNDATYKYHQIEVRTVSGLVGTLKLNGTVIHEFDNETTRLGRNLELKQLKSGINTLELIISKAPDTIELGYFDKAAITMIYHCTNERVFPSKETEFFTILWNPSQKQTETVFNYQFNLNLE</sequence>
<evidence type="ECO:0000313" key="3">
    <source>
        <dbReference type="Proteomes" id="UP001597459"/>
    </source>
</evidence>
<protein>
    <submittedName>
        <fullName evidence="2">Uncharacterized protein</fullName>
    </submittedName>
</protein>
<keyword evidence="3" id="KW-1185">Reference proteome</keyword>
<dbReference type="EMBL" id="JBHULX010000003">
    <property type="protein sequence ID" value="MFD2590125.1"/>
    <property type="molecule type" value="Genomic_DNA"/>
</dbReference>
<dbReference type="Proteomes" id="UP001597459">
    <property type="component" value="Unassembled WGS sequence"/>
</dbReference>
<feature type="chain" id="PRO_5046244292" evidence="1">
    <location>
        <begin position="22"/>
        <end position="151"/>
    </location>
</feature>
<proteinExistence type="predicted"/>
<comment type="caution">
    <text evidence="2">The sequence shown here is derived from an EMBL/GenBank/DDBJ whole genome shotgun (WGS) entry which is preliminary data.</text>
</comment>
<accession>A0ABW5N3N6</accession>
<evidence type="ECO:0000256" key="1">
    <source>
        <dbReference type="SAM" id="SignalP"/>
    </source>
</evidence>
<reference evidence="3" key="1">
    <citation type="journal article" date="2019" name="Int. J. Syst. Evol. Microbiol.">
        <title>The Global Catalogue of Microorganisms (GCM) 10K type strain sequencing project: providing services to taxonomists for standard genome sequencing and annotation.</title>
        <authorList>
            <consortium name="The Broad Institute Genomics Platform"/>
            <consortium name="The Broad Institute Genome Sequencing Center for Infectious Disease"/>
            <person name="Wu L."/>
            <person name="Ma J."/>
        </authorList>
    </citation>
    <scope>NUCLEOTIDE SEQUENCE [LARGE SCALE GENOMIC DNA]</scope>
    <source>
        <strain evidence="3">KCTC 42423</strain>
    </source>
</reference>
<dbReference type="RefSeq" id="WP_176029628.1">
    <property type="nucleotide sequence ID" value="NZ_JBHSJV010000001.1"/>
</dbReference>
<gene>
    <name evidence="2" type="ORF">ACFSTE_04735</name>
</gene>